<gene>
    <name evidence="2" type="ORF">BRAFLDRAFT_111927</name>
</gene>
<evidence type="ECO:0000313" key="2">
    <source>
        <dbReference type="EMBL" id="EEN41520.1"/>
    </source>
</evidence>
<name>C4A106_BRAFL</name>
<accession>C4A106</accession>
<feature type="compositionally biased region" description="Polar residues" evidence="1">
    <location>
        <begin position="7"/>
        <end position="16"/>
    </location>
</feature>
<dbReference type="InParanoid" id="C4A106"/>
<feature type="compositionally biased region" description="Pro residues" evidence="1">
    <location>
        <begin position="43"/>
        <end position="73"/>
    </location>
</feature>
<organism>
    <name type="scientific">Branchiostoma floridae</name>
    <name type="common">Florida lancelet</name>
    <name type="synonym">Amphioxus</name>
    <dbReference type="NCBI Taxonomy" id="7739"/>
    <lineage>
        <taxon>Eukaryota</taxon>
        <taxon>Metazoa</taxon>
        <taxon>Chordata</taxon>
        <taxon>Cephalochordata</taxon>
        <taxon>Leptocardii</taxon>
        <taxon>Amphioxiformes</taxon>
        <taxon>Branchiostomatidae</taxon>
        <taxon>Branchiostoma</taxon>
    </lineage>
</organism>
<sequence>MAGHGLSSDSFLSNRSPGWKGREMGPVLEEVSTLPVSASPACRYPPPQPAGTPLPSLPVPPPLPSLPIPPPQPADTTSPACRYHLPSLPVPPPQPAGTPSPACRYHLPSLPVPPPQPAGTPSPACRYPLPSLPIPPPQPAGTTSPACRYPLPACRYPPPQPGTVPWTRHVGVHIYLQADGREHGGKIHPISATCRLLPARTDCWLLTSPPHVKVTVNDGGHVCAGSRSAGGTSVQGCN</sequence>
<feature type="compositionally biased region" description="Pro residues" evidence="1">
    <location>
        <begin position="88"/>
        <end position="98"/>
    </location>
</feature>
<dbReference type="EMBL" id="GG666842">
    <property type="protein sequence ID" value="EEN41520.1"/>
    <property type="molecule type" value="Genomic_DNA"/>
</dbReference>
<evidence type="ECO:0000256" key="1">
    <source>
        <dbReference type="SAM" id="MobiDB-lite"/>
    </source>
</evidence>
<dbReference type="AlphaFoldDB" id="C4A106"/>
<protein>
    <submittedName>
        <fullName evidence="2">Uncharacterized protein</fullName>
    </submittedName>
</protein>
<proteinExistence type="predicted"/>
<feature type="region of interest" description="Disordered" evidence="1">
    <location>
        <begin position="1"/>
        <end position="102"/>
    </location>
</feature>
<reference evidence="2" key="1">
    <citation type="journal article" date="2008" name="Nature">
        <title>The amphioxus genome and the evolution of the chordate karyotype.</title>
        <authorList>
            <consortium name="US DOE Joint Genome Institute (JGI-PGF)"/>
            <person name="Putnam N.H."/>
            <person name="Butts T."/>
            <person name="Ferrier D.E.K."/>
            <person name="Furlong R.F."/>
            <person name="Hellsten U."/>
            <person name="Kawashima T."/>
            <person name="Robinson-Rechavi M."/>
            <person name="Shoguchi E."/>
            <person name="Terry A."/>
            <person name="Yu J.-K."/>
            <person name="Benito-Gutierrez E.L."/>
            <person name="Dubchak I."/>
            <person name="Garcia-Fernandez J."/>
            <person name="Gibson-Brown J.J."/>
            <person name="Grigoriev I.V."/>
            <person name="Horton A.C."/>
            <person name="de Jong P.J."/>
            <person name="Jurka J."/>
            <person name="Kapitonov V.V."/>
            <person name="Kohara Y."/>
            <person name="Kuroki Y."/>
            <person name="Lindquist E."/>
            <person name="Lucas S."/>
            <person name="Osoegawa K."/>
            <person name="Pennacchio L.A."/>
            <person name="Salamov A.A."/>
            <person name="Satou Y."/>
            <person name="Sauka-Spengler T."/>
            <person name="Schmutz J."/>
            <person name="Shin-I T."/>
            <person name="Toyoda A."/>
            <person name="Bronner-Fraser M."/>
            <person name="Fujiyama A."/>
            <person name="Holland L.Z."/>
            <person name="Holland P.W.H."/>
            <person name="Satoh N."/>
            <person name="Rokhsar D.S."/>
        </authorList>
    </citation>
    <scope>NUCLEOTIDE SEQUENCE [LARGE SCALE GENOMIC DNA]</scope>
    <source>
        <strain evidence="2">S238N-H82</strain>
        <tissue evidence="2">Testes</tissue>
    </source>
</reference>